<feature type="compositionally biased region" description="Low complexity" evidence="2">
    <location>
        <begin position="380"/>
        <end position="403"/>
    </location>
</feature>
<sequence length="1073" mass="116470">MTKKRNRFRRGKNRSGRADDGDASSSHADHGNEDENLSILFSRSSSKDPWEPRTRTDSSQPEFAAHDKGERRRRDSEEREIYVIDDDSSSQHDSERRHEEGLYPFTAQHRVSSSTSVRADPHGQTYPWSVLQPVASEIIHLDGRSPNRKSRSLGTHFVHSGLRDSPSPDHAKGAINGQSRNRSSEFDEILAQRKQGLGAEAAITSTGMTELRDHPSASNSFMSGADQPRKGATASAQRARTEGMSKGNECEPRELRGDYLGRSSSPLESISPQSAQQPEWASPAAGYRPKDHRSRTTTSGLSRNAPSLPLQPAPPPPASPLQAPAPQLLARPPQKSSPSTRTATTDARGLGAGGVGRNCEEEKIPEPKKPRVTTPDDGARSNAARKPASSSSALKKGKLASASVRSPRNQAEAGHQSNGKQTKPDGGKRSPASNASRKTNASTTADLRTSLRGTLSPSSKSRETVVELIKFFNQVLSHDEDEARANRARIERAEDHLKEVKARMAELDRRTRQNKRRLEGFRRILLQIPLAGLGHGDVEVEQKSRKREREQEKDLQPSVLSRIVGSTGNSSDSVAAERRKEGDKSALAKAGAEANGESQQSCAKAARRPSSDLETKKSHEIAGEQRAEEEAPVLLSAALSETLFPDAAKVDCKSMQDDGLNESIGSGVDEEEVPEILEESERLVDVNSTVSPNPDVKGAAVAVDNAAAPGTAAVKLEQYQPPDAVITDTAQPSAEEEMERCRGQNHNEPHIQHTAIAAKRAEPENPDANGPREVNERPWSGPEDGLMSENDLPEVVARPVTEEPASSSHDAPIEGASTAHPKRGARIQTEGTADYLGDHSKLTPNSRLPQREKQLTDPGDEMLTAGRQRPPVTTGAPSAAGATSVRFPDEPAESKGSASPGEKMPSNFGTSAEIPAVPFAGSPAAPLSAQLREDAATTTRCPETAPGDSTQNAFTRQSDSGWWIHSSRARRLRAFGQDHLRMDKLCYNFIDPQRALCPWELHGKCQSKSCDYQHFHDFAATPVEVLEEVLCYCPDGIYKLTSVRLKRRYLSGEKMPKILKEALAVCGFTDGKS</sequence>
<accession>A0A7S3A9Y5</accession>
<evidence type="ECO:0000313" key="9">
    <source>
        <dbReference type="EMBL" id="CAE0064819.1"/>
    </source>
</evidence>
<feature type="compositionally biased region" description="Polar residues" evidence="2">
    <location>
        <begin position="431"/>
        <end position="459"/>
    </location>
</feature>
<dbReference type="EMBL" id="HBHW01042536">
    <property type="protein sequence ID" value="CAE0064814.1"/>
    <property type="molecule type" value="Transcribed_RNA"/>
</dbReference>
<feature type="compositionally biased region" description="Polar residues" evidence="2">
    <location>
        <begin position="564"/>
        <end position="573"/>
    </location>
</feature>
<dbReference type="EMBL" id="HBHW01042531">
    <property type="protein sequence ID" value="CAE0064809.1"/>
    <property type="molecule type" value="Transcribed_RNA"/>
</dbReference>
<evidence type="ECO:0000313" key="6">
    <source>
        <dbReference type="EMBL" id="CAE0064813.1"/>
    </source>
</evidence>
<gene>
    <name evidence="4" type="ORF">RMAR00112_LOCUS32877</name>
    <name evidence="5" type="ORF">RMAR00112_LOCUS32881</name>
    <name evidence="6" type="ORF">RMAR00112_LOCUS32885</name>
    <name evidence="7" type="ORF">RMAR00112_LOCUS32886</name>
    <name evidence="8" type="ORF">RMAR00112_LOCUS32889</name>
    <name evidence="9" type="ORF">RMAR00112_LOCUS32891</name>
    <name evidence="10" type="ORF">RMAR00112_LOCUS32896</name>
</gene>
<evidence type="ECO:0000256" key="1">
    <source>
        <dbReference type="SAM" id="Coils"/>
    </source>
</evidence>
<name>A0A7S3A9Y5_9RHOD</name>
<organism evidence="6">
    <name type="scientific">Rhodosorus marinus</name>
    <dbReference type="NCBI Taxonomy" id="101924"/>
    <lineage>
        <taxon>Eukaryota</taxon>
        <taxon>Rhodophyta</taxon>
        <taxon>Stylonematophyceae</taxon>
        <taxon>Stylonematales</taxon>
        <taxon>Stylonemataceae</taxon>
        <taxon>Rhodosorus</taxon>
    </lineage>
</organism>
<feature type="compositionally biased region" description="Basic and acidic residues" evidence="2">
    <location>
        <begin position="64"/>
        <end position="82"/>
    </location>
</feature>
<feature type="compositionally biased region" description="Polar residues" evidence="2">
    <location>
        <begin position="936"/>
        <end position="955"/>
    </location>
</feature>
<feature type="coiled-coil region" evidence="1">
    <location>
        <begin position="483"/>
        <end position="517"/>
    </location>
</feature>
<feature type="compositionally biased region" description="Low complexity" evidence="2">
    <location>
        <begin position="320"/>
        <end position="334"/>
    </location>
</feature>
<feature type="domain" description="Putative zinc-finger" evidence="3">
    <location>
        <begin position="996"/>
        <end position="1015"/>
    </location>
</feature>
<evidence type="ECO:0000313" key="7">
    <source>
        <dbReference type="EMBL" id="CAE0064814.1"/>
    </source>
</evidence>
<evidence type="ECO:0000256" key="2">
    <source>
        <dbReference type="SAM" id="MobiDB-lite"/>
    </source>
</evidence>
<feature type="region of interest" description="Disordered" evidence="2">
    <location>
        <begin position="143"/>
        <end position="462"/>
    </location>
</feature>
<feature type="region of interest" description="Disordered" evidence="2">
    <location>
        <begin position="1"/>
        <end position="126"/>
    </location>
</feature>
<keyword evidence="1" id="KW-0175">Coiled coil</keyword>
<evidence type="ECO:0000313" key="10">
    <source>
        <dbReference type="EMBL" id="CAE0064824.1"/>
    </source>
</evidence>
<feature type="region of interest" description="Disordered" evidence="2">
    <location>
        <begin position="719"/>
        <end position="955"/>
    </location>
</feature>
<dbReference type="EMBL" id="HBHW01042539">
    <property type="protein sequence ID" value="CAE0064817.1"/>
    <property type="molecule type" value="Transcribed_RNA"/>
</dbReference>
<feature type="compositionally biased region" description="Pro residues" evidence="2">
    <location>
        <begin position="309"/>
        <end position="319"/>
    </location>
</feature>
<evidence type="ECO:0000313" key="8">
    <source>
        <dbReference type="EMBL" id="CAE0064817.1"/>
    </source>
</evidence>
<feature type="compositionally biased region" description="Basic residues" evidence="2">
    <location>
        <begin position="1"/>
        <end position="15"/>
    </location>
</feature>
<feature type="compositionally biased region" description="Polar residues" evidence="2">
    <location>
        <begin position="336"/>
        <end position="345"/>
    </location>
</feature>
<feature type="region of interest" description="Disordered" evidence="2">
    <location>
        <begin position="537"/>
        <end position="629"/>
    </location>
</feature>
<evidence type="ECO:0000313" key="5">
    <source>
        <dbReference type="EMBL" id="CAE0064809.1"/>
    </source>
</evidence>
<feature type="compositionally biased region" description="Basic and acidic residues" evidence="2">
    <location>
        <begin position="358"/>
        <end position="369"/>
    </location>
</feature>
<proteinExistence type="predicted"/>
<dbReference type="EMBL" id="HBHW01042547">
    <property type="protein sequence ID" value="CAE0064824.1"/>
    <property type="molecule type" value="Transcribed_RNA"/>
</dbReference>
<feature type="compositionally biased region" description="Basic and acidic residues" evidence="2">
    <location>
        <begin position="89"/>
        <end position="101"/>
    </location>
</feature>
<feature type="compositionally biased region" description="Basic and acidic residues" evidence="2">
    <location>
        <begin position="739"/>
        <end position="751"/>
    </location>
</feature>
<evidence type="ECO:0000259" key="3">
    <source>
        <dbReference type="Pfam" id="PF10650"/>
    </source>
</evidence>
<feature type="compositionally biased region" description="Basic and acidic residues" evidence="2">
    <location>
        <begin position="575"/>
        <end position="586"/>
    </location>
</feature>
<feature type="compositionally biased region" description="Low complexity" evidence="2">
    <location>
        <begin position="263"/>
        <end position="274"/>
    </location>
</feature>
<dbReference type="EMBL" id="HBHW01042541">
    <property type="protein sequence ID" value="CAE0064819.1"/>
    <property type="molecule type" value="Transcribed_RNA"/>
</dbReference>
<dbReference type="Pfam" id="PF10650">
    <property type="entry name" value="zf-C3H1"/>
    <property type="match status" value="1"/>
</dbReference>
<feature type="compositionally biased region" description="Basic and acidic residues" evidence="2">
    <location>
        <begin position="45"/>
        <end position="56"/>
    </location>
</feature>
<dbReference type="EMBL" id="HBHW01042527">
    <property type="protein sequence ID" value="CAE0064805.1"/>
    <property type="molecule type" value="Transcribed_RNA"/>
</dbReference>
<reference evidence="6" key="1">
    <citation type="submission" date="2021-01" db="EMBL/GenBank/DDBJ databases">
        <authorList>
            <person name="Corre E."/>
            <person name="Pelletier E."/>
            <person name="Niang G."/>
            <person name="Scheremetjew M."/>
            <person name="Finn R."/>
            <person name="Kale V."/>
            <person name="Holt S."/>
            <person name="Cochrane G."/>
            <person name="Meng A."/>
            <person name="Brown T."/>
            <person name="Cohen L."/>
        </authorList>
    </citation>
    <scope>NUCLEOTIDE SEQUENCE</scope>
    <source>
        <strain evidence="6">CCMP 769</strain>
    </source>
</reference>
<evidence type="ECO:0000313" key="4">
    <source>
        <dbReference type="EMBL" id="CAE0064805.1"/>
    </source>
</evidence>
<feature type="compositionally biased region" description="Basic and acidic residues" evidence="2">
    <location>
        <begin position="609"/>
        <end position="629"/>
    </location>
</feature>
<dbReference type="EMBL" id="HBHW01042535">
    <property type="protein sequence ID" value="CAE0064813.1"/>
    <property type="molecule type" value="Transcribed_RNA"/>
</dbReference>
<feature type="compositionally biased region" description="Basic and acidic residues" evidence="2">
    <location>
        <begin position="537"/>
        <end position="555"/>
    </location>
</feature>
<feature type="compositionally biased region" description="Polar residues" evidence="2">
    <location>
        <begin position="404"/>
        <end position="421"/>
    </location>
</feature>
<protein>
    <recommendedName>
        <fullName evidence="3">Putative zinc-finger domain-containing protein</fullName>
    </recommendedName>
</protein>
<feature type="compositionally biased region" description="Basic and acidic residues" evidence="2">
    <location>
        <begin position="239"/>
        <end position="259"/>
    </location>
</feature>
<dbReference type="AlphaFoldDB" id="A0A7S3A9Y5"/>
<feature type="compositionally biased region" description="Low complexity" evidence="2">
    <location>
        <begin position="870"/>
        <end position="885"/>
    </location>
</feature>
<dbReference type="InterPro" id="IPR019607">
    <property type="entry name" value="Putative_zinc-finger_domain"/>
</dbReference>